<dbReference type="WormBase" id="SRAE_X000010700">
    <property type="protein sequence ID" value="SRP06104"/>
    <property type="gene ID" value="WBGene00265662"/>
</dbReference>
<reference evidence="3" key="2">
    <citation type="submission" date="2020-12" db="UniProtKB">
        <authorList>
            <consortium name="WormBaseParasite"/>
        </authorList>
    </citation>
    <scope>IDENTIFICATION</scope>
</reference>
<dbReference type="AlphaFoldDB" id="A0A090LM29"/>
<evidence type="ECO:0000313" key="3">
    <source>
        <dbReference type="WBParaSite" id="SRAE_X000010700.1"/>
    </source>
</evidence>
<dbReference type="CTD" id="36383155"/>
<dbReference type="Proteomes" id="UP000035682">
    <property type="component" value="Unplaced"/>
</dbReference>
<dbReference type="RefSeq" id="XP_024509972.1">
    <property type="nucleotide sequence ID" value="XM_024644411.1"/>
</dbReference>
<dbReference type="Gene3D" id="3.80.10.10">
    <property type="entry name" value="Ribonuclease Inhibitor"/>
    <property type="match status" value="1"/>
</dbReference>
<proteinExistence type="predicted"/>
<evidence type="ECO:0000313" key="1">
    <source>
        <dbReference type="EMBL" id="CEF70776.1"/>
    </source>
</evidence>
<dbReference type="InterPro" id="IPR032675">
    <property type="entry name" value="LRR_dom_sf"/>
</dbReference>
<sequence>MVYQTVLNCSELVIIIYEQLPTPTDKMNFMLTCKTIYNTVKNKLLLPQESVLNRTIFDDEAILIEFTKITLHTEYLEISPGPREHLDDKLIDVINKKIKNNIKHIRKLYINPIHENWNLVIEKFNIFENIKYLKIAWTSPPRNLHFFKHLNSLKPINIFCDCQETISYRKEIESNKSWSFPKSMKNLTIKCKSKSWIKILLKGLTNFQNEELETLEIIHLSNFIYNFSNHWNEFITLVNYFKKINIISDFAIYGRQFYSFLNHLVSIEIAKKCHLNLKVSIDSSFWYEITWEVCDKIKLLCIFNVIEKVNLERLDENDINVIYNTLYKMQKLETLMFRFTMVDLGVEFETFVYNITKNLKNIQITDCKRMNIINLHEISRNLKNLEIVSLYGIESDDITLDRILEMFSNVKVLEIFFKKSFKKSKILEFLKGKRSDDGHYKFIWPKTVCLNIFTFYPKKSELSELYKIEKEIPRKCGQLLFDSDKLYFETVTETNIFRTTLQKCSGCYNYLKTFRNNIFKITSKTGLYEDKLFEI</sequence>
<keyword evidence="2" id="KW-1185">Reference proteome</keyword>
<evidence type="ECO:0000313" key="2">
    <source>
        <dbReference type="Proteomes" id="UP000035682"/>
    </source>
</evidence>
<gene>
    <name evidence="1 3 4" type="ORF">SRAE_X000010700</name>
</gene>
<accession>A0A090LM29</accession>
<name>A0A090LM29_STRRB</name>
<evidence type="ECO:0000313" key="4">
    <source>
        <dbReference type="WormBase" id="SRAE_X000010700"/>
    </source>
</evidence>
<protein>
    <submittedName>
        <fullName evidence="3">F-box domain-containing protein</fullName>
    </submittedName>
</protein>
<dbReference type="WBParaSite" id="SRAE_X000010700.1">
    <property type="protein sequence ID" value="SRAE_X000010700.1"/>
    <property type="gene ID" value="WBGene00265662"/>
</dbReference>
<reference evidence="1 2" key="1">
    <citation type="submission" date="2014-09" db="EMBL/GenBank/DDBJ databases">
        <authorList>
            <person name="Martin A.A."/>
        </authorList>
    </citation>
    <scope>NUCLEOTIDE SEQUENCE</scope>
    <source>
        <strain evidence="2">ED321</strain>
        <strain evidence="1">ED321 Heterogonic</strain>
    </source>
</reference>
<dbReference type="EMBL" id="LN609530">
    <property type="protein sequence ID" value="CEF70776.1"/>
    <property type="molecule type" value="Genomic_DNA"/>
</dbReference>
<organism evidence="1">
    <name type="scientific">Strongyloides ratti</name>
    <name type="common">Parasitic roundworm</name>
    <dbReference type="NCBI Taxonomy" id="34506"/>
    <lineage>
        <taxon>Eukaryota</taxon>
        <taxon>Metazoa</taxon>
        <taxon>Ecdysozoa</taxon>
        <taxon>Nematoda</taxon>
        <taxon>Chromadorea</taxon>
        <taxon>Rhabditida</taxon>
        <taxon>Tylenchina</taxon>
        <taxon>Panagrolaimomorpha</taxon>
        <taxon>Strongyloidoidea</taxon>
        <taxon>Strongyloididae</taxon>
        <taxon>Strongyloides</taxon>
    </lineage>
</organism>
<dbReference type="GeneID" id="36383155"/>